<dbReference type="EMBL" id="CM047582">
    <property type="protein sequence ID" value="KAI9916006.1"/>
    <property type="molecule type" value="Genomic_DNA"/>
</dbReference>
<dbReference type="Proteomes" id="UP001163321">
    <property type="component" value="Chromosome 3"/>
</dbReference>
<proteinExistence type="predicted"/>
<sequence length="123" mass="14985">MFLKRIRIFPSWRYIETTDVNRVRHSRQARSDTYSLYENYVKDLDRYILDRYGSNFSHRLQVHINFDSHELMVKTRICRNTRAPEEYVESALGLHGLSEEEVQTAPTFDYYRMYLHHFTGWID</sequence>
<protein>
    <submittedName>
        <fullName evidence="1">Uncharacterized protein</fullName>
    </submittedName>
</protein>
<comment type="caution">
    <text evidence="1">The sequence shown here is derived from an EMBL/GenBank/DDBJ whole genome shotgun (WGS) entry which is preliminary data.</text>
</comment>
<reference evidence="1 2" key="1">
    <citation type="journal article" date="2022" name="bioRxiv">
        <title>The genome of the oomycete Peronosclerospora sorghi, a cosmopolitan pathogen of maize and sorghum, is inflated with dispersed pseudogenes.</title>
        <authorList>
            <person name="Fletcher K."/>
            <person name="Martin F."/>
            <person name="Isakeit T."/>
            <person name="Cavanaugh K."/>
            <person name="Magill C."/>
            <person name="Michelmore R."/>
        </authorList>
    </citation>
    <scope>NUCLEOTIDE SEQUENCE [LARGE SCALE GENOMIC DNA]</scope>
    <source>
        <strain evidence="1">P6</strain>
    </source>
</reference>
<keyword evidence="2" id="KW-1185">Reference proteome</keyword>
<evidence type="ECO:0000313" key="1">
    <source>
        <dbReference type="EMBL" id="KAI9916006.1"/>
    </source>
</evidence>
<accession>A0ACC0WD88</accession>
<name>A0ACC0WD88_9STRA</name>
<evidence type="ECO:0000313" key="2">
    <source>
        <dbReference type="Proteomes" id="UP001163321"/>
    </source>
</evidence>
<gene>
    <name evidence="1" type="ORF">PsorP6_006929</name>
</gene>
<organism evidence="1 2">
    <name type="scientific">Peronosclerospora sorghi</name>
    <dbReference type="NCBI Taxonomy" id="230839"/>
    <lineage>
        <taxon>Eukaryota</taxon>
        <taxon>Sar</taxon>
        <taxon>Stramenopiles</taxon>
        <taxon>Oomycota</taxon>
        <taxon>Peronosporomycetes</taxon>
        <taxon>Peronosporales</taxon>
        <taxon>Peronosporaceae</taxon>
        <taxon>Peronosclerospora</taxon>
    </lineage>
</organism>